<keyword evidence="1" id="KW-0812">Transmembrane</keyword>
<dbReference type="EMBL" id="BASE01000089">
    <property type="protein sequence ID" value="GAM15628.1"/>
    <property type="molecule type" value="Genomic_DNA"/>
</dbReference>
<dbReference type="RefSeq" id="WP_052442229.1">
    <property type="nucleotide sequence ID" value="NZ_BASE01000089.1"/>
</dbReference>
<accession>A0A0A8X6S3</accession>
<proteinExistence type="predicted"/>
<keyword evidence="4" id="KW-1185">Reference proteome</keyword>
<keyword evidence="1" id="KW-0472">Membrane</keyword>
<dbReference type="AlphaFoldDB" id="A0A0A8X6S3"/>
<dbReference type="Proteomes" id="UP000031014">
    <property type="component" value="Unassembled WGS sequence"/>
</dbReference>
<evidence type="ECO:0000259" key="2">
    <source>
        <dbReference type="Pfam" id="PF07811"/>
    </source>
</evidence>
<name>A0A0A8X6S3_MESS1</name>
<dbReference type="InterPro" id="IPR012495">
    <property type="entry name" value="TadE-like_dom"/>
</dbReference>
<protein>
    <recommendedName>
        <fullName evidence="2">TadE-like domain-containing protein</fullName>
    </recommendedName>
</protein>
<dbReference type="OrthoDB" id="1683505at2"/>
<dbReference type="STRING" id="1321606.SAMD00020551_3785"/>
<evidence type="ECO:0000313" key="4">
    <source>
        <dbReference type="Proteomes" id="UP000031014"/>
    </source>
</evidence>
<gene>
    <name evidence="3" type="ORF">SAMD00020551_3785</name>
</gene>
<dbReference type="Pfam" id="PF07811">
    <property type="entry name" value="TadE"/>
    <property type="match status" value="1"/>
</dbReference>
<comment type="caution">
    <text evidence="3">The sequence shown here is derived from an EMBL/GenBank/DDBJ whole genome shotgun (WGS) entry which is preliminary data.</text>
</comment>
<evidence type="ECO:0000313" key="3">
    <source>
        <dbReference type="EMBL" id="GAM15628.1"/>
    </source>
</evidence>
<sequence>MRRDERGQSLVETALVLPVLLLLLVGILDFGRIMYSYAHLHMAAQETVRVGGLGKSDSEVTAFARDYVQLNEVDKLAISISPGDAGRVAGDYITVKLEYPYQFFTPFISSLFSSSLTIKAESTIRVE</sequence>
<keyword evidence="1" id="KW-1133">Transmembrane helix</keyword>
<feature type="domain" description="TadE-like" evidence="2">
    <location>
        <begin position="7"/>
        <end position="49"/>
    </location>
</feature>
<feature type="transmembrane region" description="Helical" evidence="1">
    <location>
        <begin position="15"/>
        <end position="35"/>
    </location>
</feature>
<organism evidence="3 4">
    <name type="scientific">Mesobacillus selenatarsenatis (strain DSM 18680 / JCM 14380 / FERM P-15431 / SF-1)</name>
    <dbReference type="NCBI Taxonomy" id="1321606"/>
    <lineage>
        <taxon>Bacteria</taxon>
        <taxon>Bacillati</taxon>
        <taxon>Bacillota</taxon>
        <taxon>Bacilli</taxon>
        <taxon>Bacillales</taxon>
        <taxon>Bacillaceae</taxon>
        <taxon>Mesobacillus</taxon>
    </lineage>
</organism>
<reference evidence="3 4" key="1">
    <citation type="submission" date="2013-06" db="EMBL/GenBank/DDBJ databases">
        <title>Whole genome shotgun sequence of Bacillus selenatarsenatis SF-1.</title>
        <authorList>
            <person name="Kuroda M."/>
            <person name="Sei K."/>
            <person name="Yamashita M."/>
            <person name="Ike M."/>
        </authorList>
    </citation>
    <scope>NUCLEOTIDE SEQUENCE [LARGE SCALE GENOMIC DNA]</scope>
    <source>
        <strain evidence="3 4">SF-1</strain>
    </source>
</reference>
<evidence type="ECO:0000256" key="1">
    <source>
        <dbReference type="SAM" id="Phobius"/>
    </source>
</evidence>